<protein>
    <recommendedName>
        <fullName evidence="4">Lipoprotein LpqB beta-propeller domain-containing protein</fullName>
    </recommendedName>
</protein>
<sequence length="360" mass="39041">MLILACLVGCTSTPRAVRPTAAAPQVTASPAQSRYGPFSGQPLGPDSGIRLLVGGDGPADRAPAILDVDAGASTPVTGLPDPDPRVTLSTFVHGRHTVIVVSGPAVDQGRLYLLKGDKARKLATGWYAFPAFDDSGFWITDRPVHDGPCTVRKQAEDGKVLRRPRWSHCGALPFLDTPYGLHTRHRDESILLTHDSLRKTGRYPQIIAATSQELLVRQRGGNLALVTPGAEEERPIGRPTGAGEIKDGEVSPDGRYIAVPFLAPTTGPHERLDVRVLDTKTLQWAHLPSMPVPVDVKTRRMRWTPDGRLVLAGAFVTTTDAYPRESDHTSMIATWRPGEQTLSIRRLPVNRQTSLAIIIP</sequence>
<evidence type="ECO:0000313" key="3">
    <source>
        <dbReference type="Proteomes" id="UP001589610"/>
    </source>
</evidence>
<reference evidence="2 3" key="1">
    <citation type="submission" date="2024-09" db="EMBL/GenBank/DDBJ databases">
        <authorList>
            <person name="Sun Q."/>
            <person name="Mori K."/>
        </authorList>
    </citation>
    <scope>NUCLEOTIDE SEQUENCE [LARGE SCALE GENOMIC DNA]</scope>
    <source>
        <strain evidence="2 3">JCM 3028</strain>
    </source>
</reference>
<evidence type="ECO:0008006" key="4">
    <source>
        <dbReference type="Google" id="ProtNLM"/>
    </source>
</evidence>
<dbReference type="Proteomes" id="UP001589610">
    <property type="component" value="Unassembled WGS sequence"/>
</dbReference>
<evidence type="ECO:0000256" key="1">
    <source>
        <dbReference type="SAM" id="MobiDB-lite"/>
    </source>
</evidence>
<dbReference type="SUPFAM" id="SSF82171">
    <property type="entry name" value="DPP6 N-terminal domain-like"/>
    <property type="match status" value="1"/>
</dbReference>
<name>A0ABV5TLG4_9ACTN</name>
<comment type="caution">
    <text evidence="2">The sequence shown here is derived from an EMBL/GenBank/DDBJ whole genome shotgun (WGS) entry which is preliminary data.</text>
</comment>
<accession>A0ABV5TLG4</accession>
<proteinExistence type="predicted"/>
<gene>
    <name evidence="2" type="ORF">ACFFRH_27595</name>
</gene>
<dbReference type="RefSeq" id="WP_344747859.1">
    <property type="nucleotide sequence ID" value="NZ_BAAAWW010000139.1"/>
</dbReference>
<organism evidence="2 3">
    <name type="scientific">Streptosporangium vulgare</name>
    <dbReference type="NCBI Taxonomy" id="46190"/>
    <lineage>
        <taxon>Bacteria</taxon>
        <taxon>Bacillati</taxon>
        <taxon>Actinomycetota</taxon>
        <taxon>Actinomycetes</taxon>
        <taxon>Streptosporangiales</taxon>
        <taxon>Streptosporangiaceae</taxon>
        <taxon>Streptosporangium</taxon>
    </lineage>
</organism>
<dbReference type="EMBL" id="JBHMBS010000015">
    <property type="protein sequence ID" value="MFB9679260.1"/>
    <property type="molecule type" value="Genomic_DNA"/>
</dbReference>
<keyword evidence="3" id="KW-1185">Reference proteome</keyword>
<feature type="region of interest" description="Disordered" evidence="1">
    <location>
        <begin position="230"/>
        <end position="249"/>
    </location>
</feature>
<evidence type="ECO:0000313" key="2">
    <source>
        <dbReference type="EMBL" id="MFB9679260.1"/>
    </source>
</evidence>